<evidence type="ECO:0000256" key="3">
    <source>
        <dbReference type="ARBA" id="ARBA00022691"/>
    </source>
</evidence>
<dbReference type="Proteomes" id="UP000786989">
    <property type="component" value="Unassembled WGS sequence"/>
</dbReference>
<feature type="binding site" evidence="4">
    <location>
        <position position="144"/>
    </location>
    <ligand>
        <name>S-adenosyl-L-methionine</name>
        <dbReference type="ChEBI" id="CHEBI:59789"/>
    </ligand>
</feature>
<dbReference type="NCBIfam" id="TIGR01934">
    <property type="entry name" value="MenG_MenH_UbiE"/>
    <property type="match status" value="1"/>
</dbReference>
<dbReference type="PROSITE" id="PS01184">
    <property type="entry name" value="UBIE_2"/>
    <property type="match status" value="1"/>
</dbReference>
<feature type="region of interest" description="Disordered" evidence="5">
    <location>
        <begin position="1"/>
        <end position="30"/>
    </location>
</feature>
<feature type="binding site" evidence="4">
    <location>
        <begin position="173"/>
        <end position="174"/>
    </location>
    <ligand>
        <name>S-adenosyl-L-methionine</name>
        <dbReference type="ChEBI" id="CHEBI:59789"/>
    </ligand>
</feature>
<evidence type="ECO:0000313" key="7">
    <source>
        <dbReference type="Proteomes" id="UP000786989"/>
    </source>
</evidence>
<dbReference type="SUPFAM" id="SSF53335">
    <property type="entry name" value="S-adenosyl-L-methionine-dependent methyltransferases"/>
    <property type="match status" value="1"/>
</dbReference>
<gene>
    <name evidence="4" type="primary">menG</name>
    <name evidence="6" type="ORF">K8U77_09240</name>
</gene>
<name>A0A9D2UY76_9ACTN</name>
<comment type="catalytic activity">
    <reaction evidence="4">
        <text>a 2-demethylmenaquinol + S-adenosyl-L-methionine = a menaquinol + S-adenosyl-L-homocysteine + H(+)</text>
        <dbReference type="Rhea" id="RHEA:42640"/>
        <dbReference type="Rhea" id="RHEA-COMP:9539"/>
        <dbReference type="Rhea" id="RHEA-COMP:9563"/>
        <dbReference type="ChEBI" id="CHEBI:15378"/>
        <dbReference type="ChEBI" id="CHEBI:18151"/>
        <dbReference type="ChEBI" id="CHEBI:55437"/>
        <dbReference type="ChEBI" id="CHEBI:57856"/>
        <dbReference type="ChEBI" id="CHEBI:59789"/>
        <dbReference type="EC" id="2.1.1.163"/>
    </reaction>
</comment>
<evidence type="ECO:0000256" key="1">
    <source>
        <dbReference type="ARBA" id="ARBA00022603"/>
    </source>
</evidence>
<keyword evidence="1 4" id="KW-0489">Methyltransferase</keyword>
<dbReference type="InterPro" id="IPR029063">
    <property type="entry name" value="SAM-dependent_MTases_sf"/>
</dbReference>
<comment type="pathway">
    <text evidence="4">Quinol/quinone metabolism; menaquinone biosynthesis; menaquinol from 1,4-dihydroxy-2-naphthoate: step 2/2.</text>
</comment>
<organism evidence="6 7">
    <name type="scientific">Slackia equolifaciens</name>
    <dbReference type="NCBI Taxonomy" id="498718"/>
    <lineage>
        <taxon>Bacteria</taxon>
        <taxon>Bacillati</taxon>
        <taxon>Actinomycetota</taxon>
        <taxon>Coriobacteriia</taxon>
        <taxon>Eggerthellales</taxon>
        <taxon>Eggerthellaceae</taxon>
        <taxon>Slackia</taxon>
    </lineage>
</organism>
<dbReference type="PROSITE" id="PS51608">
    <property type="entry name" value="SAM_MT_UBIE"/>
    <property type="match status" value="1"/>
</dbReference>
<dbReference type="PANTHER" id="PTHR43591">
    <property type="entry name" value="METHYLTRANSFERASE"/>
    <property type="match status" value="1"/>
</dbReference>
<dbReference type="Pfam" id="PF01209">
    <property type="entry name" value="Ubie_methyltran"/>
    <property type="match status" value="1"/>
</dbReference>
<dbReference type="PANTHER" id="PTHR43591:SF24">
    <property type="entry name" value="2-METHOXY-6-POLYPRENYL-1,4-BENZOQUINOL METHYLASE, MITOCHONDRIAL"/>
    <property type="match status" value="1"/>
</dbReference>
<dbReference type="CDD" id="cd02440">
    <property type="entry name" value="AdoMet_MTases"/>
    <property type="match status" value="1"/>
</dbReference>
<reference evidence="6" key="1">
    <citation type="journal article" date="2021" name="PeerJ">
        <title>Extensive microbial diversity within the chicken gut microbiome revealed by metagenomics and culture.</title>
        <authorList>
            <person name="Gilroy R."/>
            <person name="Ravi A."/>
            <person name="Getino M."/>
            <person name="Pursley I."/>
            <person name="Horton D.L."/>
            <person name="Alikhan N.F."/>
            <person name="Baker D."/>
            <person name="Gharbi K."/>
            <person name="Hall N."/>
            <person name="Watson M."/>
            <person name="Adriaenssens E.M."/>
            <person name="Foster-Nyarko E."/>
            <person name="Jarju S."/>
            <person name="Secka A."/>
            <person name="Antonio M."/>
            <person name="Oren A."/>
            <person name="Chaudhuri R.R."/>
            <person name="La Ragione R."/>
            <person name="Hildebrand F."/>
            <person name="Pallen M.J."/>
        </authorList>
    </citation>
    <scope>NUCLEOTIDE SEQUENCE</scope>
    <source>
        <strain evidence="6">ChiGjej6B6-11269</strain>
    </source>
</reference>
<keyword evidence="4" id="KW-0474">Menaquinone biosynthesis</keyword>
<comment type="caution">
    <text evidence="4">Lacks conserved residue(s) required for the propagation of feature annotation.</text>
</comment>
<keyword evidence="3 4" id="KW-0949">S-adenosyl-L-methionine</keyword>
<comment type="function">
    <text evidence="4">Methyltransferase required for the conversion of demethylmenaquinol (DMKH2) to menaquinol (MKH2).</text>
</comment>
<dbReference type="EMBL" id="DYWI01000181">
    <property type="protein sequence ID" value="HJF66279.1"/>
    <property type="molecule type" value="Genomic_DNA"/>
</dbReference>
<comment type="caution">
    <text evidence="6">The sequence shown here is derived from an EMBL/GenBank/DDBJ whole genome shotgun (WGS) entry which is preliminary data.</text>
</comment>
<proteinExistence type="inferred from homology"/>
<evidence type="ECO:0000256" key="5">
    <source>
        <dbReference type="SAM" id="MobiDB-lite"/>
    </source>
</evidence>
<evidence type="ECO:0000256" key="2">
    <source>
        <dbReference type="ARBA" id="ARBA00022679"/>
    </source>
</evidence>
<dbReference type="Gene3D" id="3.40.50.150">
    <property type="entry name" value="Vaccinia Virus protein VP39"/>
    <property type="match status" value="1"/>
</dbReference>
<dbReference type="InterPro" id="IPR023576">
    <property type="entry name" value="UbiE/COQ5_MeTrFase_CS"/>
</dbReference>
<dbReference type="InterPro" id="IPR004033">
    <property type="entry name" value="UbiE/COQ5_MeTrFase"/>
</dbReference>
<comment type="similarity">
    <text evidence="4">Belongs to the class I-like SAM-binding methyltransferase superfamily. MenG/UbiE family.</text>
</comment>
<evidence type="ECO:0000313" key="6">
    <source>
        <dbReference type="EMBL" id="HJF66279.1"/>
    </source>
</evidence>
<accession>A0A9D2UY76</accession>
<sequence length="302" mass="32667">MTTRPSNGTDTTETNASPYAQAASDVREKTSGEYLREAARASVASNAPADIHAGHTVVDTATGQEASAVVSEDRVKEIFGAIAKKYDRFNAASSFGLYKRWLNETVKAAALTPSSNLLDLAGGTGDVSYTAAKLTPPAHIQLTDFVPEMLDVARDRARQGAACGVAVDFDVVDAQDIPYADDSYDSITMAYGIRNIPDREQALAETYRVLKPGGTFACLEFSTPPNPLWRGLYYIYLKTMIPFWGKVFTGDAKGFVYLANSIRAFPDQKTFADMLEKAGFVDVSWKNLAGGIVAVHTAHKRA</sequence>
<dbReference type="GO" id="GO:0043770">
    <property type="term" value="F:demethylmenaquinone methyltransferase activity"/>
    <property type="evidence" value="ECO:0007669"/>
    <property type="project" value="UniProtKB-UniRule"/>
</dbReference>
<evidence type="ECO:0000256" key="4">
    <source>
        <dbReference type="HAMAP-Rule" id="MF_01813"/>
    </source>
</evidence>
<reference evidence="6" key="2">
    <citation type="submission" date="2021-09" db="EMBL/GenBank/DDBJ databases">
        <authorList>
            <person name="Gilroy R."/>
        </authorList>
    </citation>
    <scope>NUCLEOTIDE SEQUENCE</scope>
    <source>
        <strain evidence="6">ChiGjej6B6-11269</strain>
    </source>
</reference>
<dbReference type="EC" id="2.1.1.163" evidence="4"/>
<feature type="compositionally biased region" description="Polar residues" evidence="5">
    <location>
        <begin position="1"/>
        <end position="18"/>
    </location>
</feature>
<protein>
    <recommendedName>
        <fullName evidence="4">Demethylmenaquinone methyltransferase</fullName>
        <ecNumber evidence="4">2.1.1.163</ecNumber>
    </recommendedName>
</protein>
<dbReference type="AlphaFoldDB" id="A0A9D2UY76"/>
<dbReference type="GO" id="GO:0009234">
    <property type="term" value="P:menaquinone biosynthetic process"/>
    <property type="evidence" value="ECO:0007669"/>
    <property type="project" value="UniProtKB-UniRule"/>
</dbReference>
<keyword evidence="2 4" id="KW-0808">Transferase</keyword>
<dbReference type="GO" id="GO:0032259">
    <property type="term" value="P:methylation"/>
    <property type="evidence" value="ECO:0007669"/>
    <property type="project" value="UniProtKB-KW"/>
</dbReference>
<dbReference type="HAMAP" id="MF_01813">
    <property type="entry name" value="MenG_UbiE_methyltr"/>
    <property type="match status" value="1"/>
</dbReference>
<feature type="binding site" evidence="4">
    <location>
        <position position="124"/>
    </location>
    <ligand>
        <name>S-adenosyl-L-methionine</name>
        <dbReference type="ChEBI" id="CHEBI:59789"/>
    </ligand>
</feature>